<dbReference type="Pfam" id="PF00593">
    <property type="entry name" value="TonB_dep_Rec_b-barrel"/>
    <property type="match status" value="1"/>
</dbReference>
<comment type="subcellular location">
    <subcellularLocation>
        <location evidence="1 11">Cell outer membrane</location>
        <topology evidence="1 11">Multi-pass membrane protein</topology>
    </subcellularLocation>
</comment>
<name>A0ABY7TTD0_9SPHN</name>
<dbReference type="SUPFAM" id="SSF56935">
    <property type="entry name" value="Porins"/>
    <property type="match status" value="1"/>
</dbReference>
<gene>
    <name evidence="16" type="ORF">PQ455_07915</name>
</gene>
<keyword evidence="4" id="KW-0410">Iron transport</keyword>
<reference evidence="16 17" key="1">
    <citation type="submission" date="2023-02" db="EMBL/GenBank/DDBJ databases">
        <title>Genome sequence of Sphingomonas naphthae.</title>
        <authorList>
            <person name="Kim S."/>
            <person name="Heo J."/>
            <person name="Kwon S.-W."/>
        </authorList>
    </citation>
    <scope>NUCLEOTIDE SEQUENCE [LARGE SCALE GENOMIC DNA]</scope>
    <source>
        <strain evidence="16 17">KACC 18716</strain>
    </source>
</reference>
<dbReference type="Pfam" id="PF07715">
    <property type="entry name" value="Plug"/>
    <property type="match status" value="1"/>
</dbReference>
<evidence type="ECO:0000256" key="9">
    <source>
        <dbReference type="ARBA" id="ARBA00023136"/>
    </source>
</evidence>
<accession>A0ABY7TTD0</accession>
<dbReference type="Gene3D" id="2.40.170.20">
    <property type="entry name" value="TonB-dependent receptor, beta-barrel domain"/>
    <property type="match status" value="1"/>
</dbReference>
<keyword evidence="5 11" id="KW-0812">Transmembrane</keyword>
<evidence type="ECO:0000256" key="6">
    <source>
        <dbReference type="ARBA" id="ARBA00023004"/>
    </source>
</evidence>
<keyword evidence="9 11" id="KW-0472">Membrane</keyword>
<dbReference type="InterPro" id="IPR036942">
    <property type="entry name" value="Beta-barrel_TonB_sf"/>
</dbReference>
<feature type="chain" id="PRO_5045740638" evidence="13">
    <location>
        <begin position="25"/>
        <end position="729"/>
    </location>
</feature>
<protein>
    <submittedName>
        <fullName evidence="16">TonB-dependent receptor</fullName>
    </submittedName>
</protein>
<evidence type="ECO:0000313" key="17">
    <source>
        <dbReference type="Proteomes" id="UP001220395"/>
    </source>
</evidence>
<keyword evidence="6" id="KW-0408">Iron</keyword>
<feature type="signal peptide" evidence="13">
    <location>
        <begin position="1"/>
        <end position="24"/>
    </location>
</feature>
<dbReference type="InterPro" id="IPR012910">
    <property type="entry name" value="Plug_dom"/>
</dbReference>
<feature type="domain" description="TonB-dependent receptor-like beta-barrel" evidence="14">
    <location>
        <begin position="263"/>
        <end position="693"/>
    </location>
</feature>
<keyword evidence="8 12" id="KW-0798">TonB box</keyword>
<feature type="domain" description="TonB-dependent receptor plug" evidence="15">
    <location>
        <begin position="57"/>
        <end position="163"/>
    </location>
</feature>
<dbReference type="CDD" id="cd01347">
    <property type="entry name" value="ligand_gated_channel"/>
    <property type="match status" value="1"/>
</dbReference>
<evidence type="ECO:0000256" key="5">
    <source>
        <dbReference type="ARBA" id="ARBA00022692"/>
    </source>
</evidence>
<dbReference type="PANTHER" id="PTHR32552">
    <property type="entry name" value="FERRICHROME IRON RECEPTOR-RELATED"/>
    <property type="match status" value="1"/>
</dbReference>
<keyword evidence="10 11" id="KW-0998">Cell outer membrane</keyword>
<keyword evidence="16" id="KW-0675">Receptor</keyword>
<dbReference type="PANTHER" id="PTHR32552:SF81">
    <property type="entry name" value="TONB-DEPENDENT OUTER MEMBRANE RECEPTOR"/>
    <property type="match status" value="1"/>
</dbReference>
<evidence type="ECO:0000313" key="16">
    <source>
        <dbReference type="EMBL" id="WCT75129.1"/>
    </source>
</evidence>
<evidence type="ECO:0000256" key="8">
    <source>
        <dbReference type="ARBA" id="ARBA00023077"/>
    </source>
</evidence>
<keyword evidence="2 11" id="KW-0813">Transport</keyword>
<dbReference type="InterPro" id="IPR039426">
    <property type="entry name" value="TonB-dep_rcpt-like"/>
</dbReference>
<dbReference type="RefSeq" id="WP_273690709.1">
    <property type="nucleotide sequence ID" value="NZ_CP117411.1"/>
</dbReference>
<keyword evidence="13" id="KW-0732">Signal</keyword>
<dbReference type="EMBL" id="CP117411">
    <property type="protein sequence ID" value="WCT75129.1"/>
    <property type="molecule type" value="Genomic_DNA"/>
</dbReference>
<keyword evidence="7" id="KW-0406">Ion transport</keyword>
<keyword evidence="3 11" id="KW-1134">Transmembrane beta strand</keyword>
<evidence type="ECO:0000256" key="13">
    <source>
        <dbReference type="SAM" id="SignalP"/>
    </source>
</evidence>
<evidence type="ECO:0000256" key="2">
    <source>
        <dbReference type="ARBA" id="ARBA00022448"/>
    </source>
</evidence>
<dbReference type="Proteomes" id="UP001220395">
    <property type="component" value="Chromosome"/>
</dbReference>
<dbReference type="PROSITE" id="PS52016">
    <property type="entry name" value="TONB_DEPENDENT_REC_3"/>
    <property type="match status" value="1"/>
</dbReference>
<evidence type="ECO:0000256" key="12">
    <source>
        <dbReference type="RuleBase" id="RU003357"/>
    </source>
</evidence>
<evidence type="ECO:0000259" key="15">
    <source>
        <dbReference type="Pfam" id="PF07715"/>
    </source>
</evidence>
<evidence type="ECO:0000256" key="1">
    <source>
        <dbReference type="ARBA" id="ARBA00004571"/>
    </source>
</evidence>
<evidence type="ECO:0000256" key="3">
    <source>
        <dbReference type="ARBA" id="ARBA00022452"/>
    </source>
</evidence>
<organism evidence="16 17">
    <name type="scientific">Sphingomonas naphthae</name>
    <dbReference type="NCBI Taxonomy" id="1813468"/>
    <lineage>
        <taxon>Bacteria</taxon>
        <taxon>Pseudomonadati</taxon>
        <taxon>Pseudomonadota</taxon>
        <taxon>Alphaproteobacteria</taxon>
        <taxon>Sphingomonadales</taxon>
        <taxon>Sphingomonadaceae</taxon>
        <taxon>Sphingomonas</taxon>
    </lineage>
</organism>
<keyword evidence="17" id="KW-1185">Reference proteome</keyword>
<evidence type="ECO:0000256" key="4">
    <source>
        <dbReference type="ARBA" id="ARBA00022496"/>
    </source>
</evidence>
<evidence type="ECO:0000259" key="14">
    <source>
        <dbReference type="Pfam" id="PF00593"/>
    </source>
</evidence>
<evidence type="ECO:0000256" key="11">
    <source>
        <dbReference type="PROSITE-ProRule" id="PRU01360"/>
    </source>
</evidence>
<sequence>MTTKRVSILCAGVALAAFAPPAWAQTQPAVSAPAEAEEQSAGVGEIVVTARKVTETAQSVPLAISVLGGAELTERGIVNVQALQGQLPSIAIGEVNGTAQITSRGLGNDNFAAGSDPSVGLNVDGVVVSQPGAQLGAFFDLERVEVVRGPQGTLYGRNTTGGAINLVTNKPTADLSGYGRISYGNYNNLVLEGAVSGPISDTIRARIAFKTEDHDGWGKNVRTGKDIDDASRRAVRGTLLFLPSEKLEILLSGEYTSEKDANYQIKYLSDSFPGNAALRPPGLASSFFASNPRDINTDIDPRNDRHTYSFTGTVSYEASSALTFKSISGYRRFKNIGARDFDGTAAALANVVIPVETDQYTQEFQALVTTDRIKAVVGAYYYKENLQSDIRIGANPYGPTNALTISQFGTVGTESVAGFANVSYNLTNQLSLDLGGRWSWERREGDARFTRGGTLFPYQTAGSVKDFTPRVGLEFKPTSDVLIYASYAEGLKSGVIASGSTTPILRPERVKAYEAGVKSTLFNRTLRANLSIYRYDISDLQVSRTLPGTTAGSFVSVFENAADARAQGVELELVWRPTRAFQLSAIGGYSDATFTRFLTINPLDGPTGVVRDQAGNRLVQTPEWSSTVSAEYKADVGSGTVTTSAQAQYQSRVFFTPFAQAQTSQKPVTRFDTSIRYDADGKRWFASLWVRNLTNERVATTKYVIASGRFISGQYVPPRLWGGTVGYNF</sequence>
<proteinExistence type="inferred from homology"/>
<evidence type="ECO:0000256" key="7">
    <source>
        <dbReference type="ARBA" id="ARBA00023065"/>
    </source>
</evidence>
<evidence type="ECO:0000256" key="10">
    <source>
        <dbReference type="ARBA" id="ARBA00023237"/>
    </source>
</evidence>
<comment type="similarity">
    <text evidence="11 12">Belongs to the TonB-dependent receptor family.</text>
</comment>
<dbReference type="InterPro" id="IPR000531">
    <property type="entry name" value="Beta-barrel_TonB"/>
</dbReference>